<dbReference type="PATRIC" id="fig|1227457.3.peg.3036"/>
<dbReference type="STRING" id="1227457.C451_15668"/>
<evidence type="ECO:0000313" key="2">
    <source>
        <dbReference type="EMBL" id="EMA51146.1"/>
    </source>
</evidence>
<feature type="domain" description="DUF5615" evidence="1">
    <location>
        <begin position="4"/>
        <end position="96"/>
    </location>
</feature>
<dbReference type="InterPro" id="IPR041049">
    <property type="entry name" value="DUF5615"/>
</dbReference>
<dbReference type="EMBL" id="AOMF01000166">
    <property type="protein sequence ID" value="EMA51146.1"/>
    <property type="molecule type" value="Genomic_DNA"/>
</dbReference>
<proteinExistence type="predicted"/>
<protein>
    <recommendedName>
        <fullName evidence="1">DUF5615 domain-containing protein</fullName>
    </recommendedName>
</protein>
<gene>
    <name evidence="2" type="ORF">C451_15668</name>
</gene>
<organism evidence="2 3">
    <name type="scientific">Halococcus thailandensis JCM 13552</name>
    <dbReference type="NCBI Taxonomy" id="1227457"/>
    <lineage>
        <taxon>Archaea</taxon>
        <taxon>Methanobacteriati</taxon>
        <taxon>Methanobacteriota</taxon>
        <taxon>Stenosarchaea group</taxon>
        <taxon>Halobacteria</taxon>
        <taxon>Halobacteriales</taxon>
        <taxon>Halococcaceae</taxon>
        <taxon>Halococcus</taxon>
    </lineage>
</organism>
<dbReference type="Pfam" id="PF18480">
    <property type="entry name" value="DUF5615"/>
    <property type="match status" value="1"/>
</dbReference>
<dbReference type="AlphaFoldDB" id="M0MZW3"/>
<dbReference type="eggNOG" id="arCOG07904">
    <property type="taxonomic scope" value="Archaea"/>
</dbReference>
<reference evidence="2 3" key="1">
    <citation type="journal article" date="2014" name="PLoS Genet.">
        <title>Phylogenetically driven sequencing of extremely halophilic archaea reveals strategies for static and dynamic osmo-response.</title>
        <authorList>
            <person name="Becker E.A."/>
            <person name="Seitzer P.M."/>
            <person name="Tritt A."/>
            <person name="Larsen D."/>
            <person name="Krusor M."/>
            <person name="Yao A.I."/>
            <person name="Wu D."/>
            <person name="Madern D."/>
            <person name="Eisen J.A."/>
            <person name="Darling A.E."/>
            <person name="Facciotti M.T."/>
        </authorList>
    </citation>
    <scope>NUCLEOTIDE SEQUENCE [LARGE SCALE GENOMIC DNA]</scope>
    <source>
        <strain evidence="2 3">JCM 13552</strain>
    </source>
</reference>
<dbReference type="Proteomes" id="UP000011680">
    <property type="component" value="Unassembled WGS sequence"/>
</dbReference>
<accession>M0MZW3</accession>
<comment type="caution">
    <text evidence="2">The sequence shown here is derived from an EMBL/GenBank/DDBJ whole genome shotgun (WGS) entry which is preliminary data.</text>
</comment>
<dbReference type="OrthoDB" id="147476at2157"/>
<name>M0MZW3_9EURY</name>
<evidence type="ECO:0000259" key="1">
    <source>
        <dbReference type="Pfam" id="PF18480"/>
    </source>
</evidence>
<sequence>MSYRIVADENVEPATRQYLDQLGHDVEWIGDIPELGVGVTDDEIAAYSTETNRLVLTQDDDFFTELSIEDSTGVLFQRDQTLTARDVGDIIDEIARYIPSHEVGLEYVGRDWL</sequence>
<dbReference type="RefSeq" id="WP_007741894.1">
    <property type="nucleotide sequence ID" value="NZ_AOMF01000166.1"/>
</dbReference>
<evidence type="ECO:0000313" key="3">
    <source>
        <dbReference type="Proteomes" id="UP000011680"/>
    </source>
</evidence>
<keyword evidence="3" id="KW-1185">Reference proteome</keyword>